<organism evidence="2 3">
    <name type="scientific">Treponema saccharophilum DSM 2985</name>
    <dbReference type="NCBI Taxonomy" id="907348"/>
    <lineage>
        <taxon>Bacteria</taxon>
        <taxon>Pseudomonadati</taxon>
        <taxon>Spirochaetota</taxon>
        <taxon>Spirochaetia</taxon>
        <taxon>Spirochaetales</taxon>
        <taxon>Treponemataceae</taxon>
        <taxon>Treponema</taxon>
    </lineage>
</organism>
<dbReference type="AlphaFoldDB" id="H7EK81"/>
<dbReference type="PATRIC" id="fig|907348.3.peg.1290"/>
<evidence type="ECO:0000313" key="3">
    <source>
        <dbReference type="Proteomes" id="UP000003571"/>
    </source>
</evidence>
<feature type="chain" id="PRO_5003608733" evidence="1">
    <location>
        <begin position="26"/>
        <end position="127"/>
    </location>
</feature>
<dbReference type="Proteomes" id="UP000003571">
    <property type="component" value="Unassembled WGS sequence"/>
</dbReference>
<keyword evidence="1" id="KW-0732">Signal</keyword>
<keyword evidence="3" id="KW-1185">Reference proteome</keyword>
<gene>
    <name evidence="2" type="ORF">TresaDRAFT_1720</name>
</gene>
<accession>H7EK81</accession>
<dbReference type="RefSeq" id="WP_002703911.1">
    <property type="nucleotide sequence ID" value="NZ_AGRW01000044.1"/>
</dbReference>
<name>H7EK81_9SPIR</name>
<protein>
    <submittedName>
        <fullName evidence="2">Uncharacterized protein</fullName>
    </submittedName>
</protein>
<comment type="caution">
    <text evidence="2">The sequence shown here is derived from an EMBL/GenBank/DDBJ whole genome shotgun (WGS) entry which is preliminary data.</text>
</comment>
<evidence type="ECO:0000256" key="1">
    <source>
        <dbReference type="SAM" id="SignalP"/>
    </source>
</evidence>
<dbReference type="EMBL" id="AGRW01000044">
    <property type="protein sequence ID" value="EIC01968.1"/>
    <property type="molecule type" value="Genomic_DNA"/>
</dbReference>
<evidence type="ECO:0000313" key="2">
    <source>
        <dbReference type="EMBL" id="EIC01968.1"/>
    </source>
</evidence>
<proteinExistence type="predicted"/>
<sequence length="127" mass="14426">MKRNCIKRILPALAISIFAGFSAGAEQVQKLDFTGVAKTGKVVITINEHEQTMVYYTPSRDNRYSILDYDIQHDANSDSMTITATVLDPLFSTASEVLLYKNDTYADMRIGRKRITFSYVDDFRITK</sequence>
<reference evidence="2 3" key="1">
    <citation type="submission" date="2011-09" db="EMBL/GenBank/DDBJ databases">
        <title>The draft genome of Treponema saccharophilum DSM 2985.</title>
        <authorList>
            <consortium name="US DOE Joint Genome Institute (JGI-PGF)"/>
            <person name="Lucas S."/>
            <person name="Copeland A."/>
            <person name="Lapidus A."/>
            <person name="Glavina del Rio T."/>
            <person name="Dalin E."/>
            <person name="Tice H."/>
            <person name="Bruce D."/>
            <person name="Goodwin L."/>
            <person name="Pitluck S."/>
            <person name="Peters L."/>
            <person name="Kyrpides N."/>
            <person name="Mavromatis K."/>
            <person name="Ivanova N."/>
            <person name="Markowitz V."/>
            <person name="Cheng J.-F."/>
            <person name="Hugenholtz P."/>
            <person name="Woyke T."/>
            <person name="Wu D."/>
            <person name="Gronow S."/>
            <person name="Wellnitz S."/>
            <person name="Brambilla E."/>
            <person name="Klenk H.-P."/>
            <person name="Eisen J.A."/>
        </authorList>
    </citation>
    <scope>NUCLEOTIDE SEQUENCE [LARGE SCALE GENOMIC DNA]</scope>
    <source>
        <strain evidence="2 3">DSM 2985</strain>
    </source>
</reference>
<dbReference type="STRING" id="907348.TresaDRAFT_1720"/>
<feature type="signal peptide" evidence="1">
    <location>
        <begin position="1"/>
        <end position="25"/>
    </location>
</feature>